<gene>
    <name evidence="2" type="ORF">SAMN04488109_0441</name>
</gene>
<protein>
    <submittedName>
        <fullName evidence="2">Uncharacterized protein</fullName>
    </submittedName>
</protein>
<feature type="signal peptide" evidence="1">
    <location>
        <begin position="1"/>
        <end position="17"/>
    </location>
</feature>
<feature type="chain" id="PRO_5012928827" evidence="1">
    <location>
        <begin position="18"/>
        <end position="196"/>
    </location>
</feature>
<reference evidence="2 3" key="1">
    <citation type="submission" date="2016-11" db="EMBL/GenBank/DDBJ databases">
        <authorList>
            <person name="Jaros S."/>
            <person name="Januszkiewicz K."/>
            <person name="Wedrychowicz H."/>
        </authorList>
    </citation>
    <scope>NUCLEOTIDE SEQUENCE [LARGE SCALE GENOMIC DNA]</scope>
    <source>
        <strain evidence="2 3">DSM 24574</strain>
    </source>
</reference>
<accession>A0A1M5K4P3</accession>
<dbReference type="EMBL" id="FQWQ01000001">
    <property type="protein sequence ID" value="SHG47651.1"/>
    <property type="molecule type" value="Genomic_DNA"/>
</dbReference>
<dbReference type="Proteomes" id="UP000184212">
    <property type="component" value="Unassembled WGS sequence"/>
</dbReference>
<sequence length="196" mass="22382">MRNVLLLLFFTSQSLLAQSVKLLDGSLESLKGQKSYNIIFRYDSMLVGMADPKPEKVFLLEVKKRWEEREPGRGSDFIQEWFEDRKLLYEPSFIQNFKQYAKVELPDPQAAYTLIVKTKHTEGGWFGGVLAHPGQIDGELRIVESADQSKVVARIAFYKFTGKIQYPGDFEMTTRIQSAYAIAGKGLGDFVKRKSK</sequence>
<proteinExistence type="predicted"/>
<name>A0A1M5K4P3_9BACT</name>
<dbReference type="RefSeq" id="WP_073130645.1">
    <property type="nucleotide sequence ID" value="NZ_FQWQ01000001.1"/>
</dbReference>
<evidence type="ECO:0000256" key="1">
    <source>
        <dbReference type="SAM" id="SignalP"/>
    </source>
</evidence>
<evidence type="ECO:0000313" key="2">
    <source>
        <dbReference type="EMBL" id="SHG47651.1"/>
    </source>
</evidence>
<dbReference type="OrthoDB" id="1151160at2"/>
<keyword evidence="3" id="KW-1185">Reference proteome</keyword>
<organism evidence="2 3">
    <name type="scientific">Chryseolinea serpens</name>
    <dbReference type="NCBI Taxonomy" id="947013"/>
    <lineage>
        <taxon>Bacteria</taxon>
        <taxon>Pseudomonadati</taxon>
        <taxon>Bacteroidota</taxon>
        <taxon>Cytophagia</taxon>
        <taxon>Cytophagales</taxon>
        <taxon>Fulvivirgaceae</taxon>
        <taxon>Chryseolinea</taxon>
    </lineage>
</organism>
<dbReference type="AlphaFoldDB" id="A0A1M5K4P3"/>
<keyword evidence="1" id="KW-0732">Signal</keyword>
<evidence type="ECO:0000313" key="3">
    <source>
        <dbReference type="Proteomes" id="UP000184212"/>
    </source>
</evidence>
<dbReference type="STRING" id="947013.SAMN04488109_0441"/>